<evidence type="ECO:0000313" key="5">
    <source>
        <dbReference type="Proteomes" id="UP000618382"/>
    </source>
</evidence>
<accession>A0ABQ4D9I8</accession>
<dbReference type="Pfam" id="PF07510">
    <property type="entry name" value="GmrSD_C"/>
    <property type="match status" value="1"/>
</dbReference>
<feature type="signal peptide" evidence="2">
    <location>
        <begin position="1"/>
        <end position="38"/>
    </location>
</feature>
<dbReference type="SMART" id="SM00894">
    <property type="entry name" value="Excalibur"/>
    <property type="match status" value="1"/>
</dbReference>
<evidence type="ECO:0000313" key="4">
    <source>
        <dbReference type="EMBL" id="GIG32392.1"/>
    </source>
</evidence>
<evidence type="ECO:0000259" key="3">
    <source>
        <dbReference type="SMART" id="SM00894"/>
    </source>
</evidence>
<reference evidence="4 5" key="1">
    <citation type="submission" date="2021-01" db="EMBL/GenBank/DDBJ databases">
        <title>Whole genome shotgun sequence of Cellulomonas oligotrophica NBRC 109435.</title>
        <authorList>
            <person name="Komaki H."/>
            <person name="Tamura T."/>
        </authorList>
    </citation>
    <scope>NUCLEOTIDE SEQUENCE [LARGE SCALE GENOMIC DNA]</scope>
    <source>
        <strain evidence="4 5">NBRC 109435</strain>
    </source>
</reference>
<feature type="domain" description="Excalibur calcium-binding" evidence="3">
    <location>
        <begin position="260"/>
        <end position="296"/>
    </location>
</feature>
<organism evidence="4 5">
    <name type="scientific">Cellulomonas oligotrophica</name>
    <dbReference type="NCBI Taxonomy" id="931536"/>
    <lineage>
        <taxon>Bacteria</taxon>
        <taxon>Bacillati</taxon>
        <taxon>Actinomycetota</taxon>
        <taxon>Actinomycetes</taxon>
        <taxon>Micrococcales</taxon>
        <taxon>Cellulomonadaceae</taxon>
        <taxon>Cellulomonas</taxon>
    </lineage>
</organism>
<comment type="caution">
    <text evidence="4">The sequence shown here is derived from an EMBL/GenBank/DDBJ whole genome shotgun (WGS) entry which is preliminary data.</text>
</comment>
<dbReference type="PANTHER" id="PTHR24094">
    <property type="entry name" value="SECRETED PROTEIN"/>
    <property type="match status" value="1"/>
</dbReference>
<gene>
    <name evidence="4" type="ORF">Col01nite_15510</name>
</gene>
<dbReference type="EMBL" id="BONN01000003">
    <property type="protein sequence ID" value="GIG32392.1"/>
    <property type="molecule type" value="Genomic_DNA"/>
</dbReference>
<protein>
    <submittedName>
        <fullName evidence="4">Calcium-binding protein</fullName>
    </submittedName>
</protein>
<feature type="region of interest" description="Disordered" evidence="1">
    <location>
        <begin position="272"/>
        <end position="296"/>
    </location>
</feature>
<keyword evidence="2" id="KW-0732">Signal</keyword>
<proteinExistence type="predicted"/>
<name>A0ABQ4D9I8_9CELL</name>
<feature type="compositionally biased region" description="Basic and acidic residues" evidence="1">
    <location>
        <begin position="276"/>
        <end position="286"/>
    </location>
</feature>
<dbReference type="Pfam" id="PF05901">
    <property type="entry name" value="Excalibur"/>
    <property type="match status" value="1"/>
</dbReference>
<feature type="chain" id="PRO_5045354767" evidence="2">
    <location>
        <begin position="39"/>
        <end position="296"/>
    </location>
</feature>
<sequence>MPVTSPSAPSPVRPPAASRALVVVLAVLGLTACDPALGATTTGQDPTGAAGSALAAARELTVKGRAPMTGYDRELFSYGSADVDENGCDARNDVLARDLDDVTYKAGTRDCVVASGTLQDPYSGEEIAFTRGQATSSEVQIDHVVALADAWQKGAQQWDEATREAFGNDPMNLLAVDGPLNNAKGAGDTATWLPPNRAARCGYVARQVAVKQTYDVWVTSAERDAMVDVLSTCPDEPLPTSDASWWPEGADAGTTGDDVHYATCADAREAGAAPLHEGEPGYRAEMDGDGDGTACE</sequence>
<dbReference type="Proteomes" id="UP000618382">
    <property type="component" value="Unassembled WGS sequence"/>
</dbReference>
<dbReference type="InterPro" id="IPR011089">
    <property type="entry name" value="GmrSD_C"/>
</dbReference>
<evidence type="ECO:0000256" key="2">
    <source>
        <dbReference type="SAM" id="SignalP"/>
    </source>
</evidence>
<evidence type="ECO:0000256" key="1">
    <source>
        <dbReference type="SAM" id="MobiDB-lite"/>
    </source>
</evidence>
<dbReference type="InterPro" id="IPR008613">
    <property type="entry name" value="Excalibur_Ca-bd_domain"/>
</dbReference>
<keyword evidence="5" id="KW-1185">Reference proteome</keyword>
<dbReference type="PANTHER" id="PTHR24094:SF15">
    <property type="entry name" value="AMP-DEPENDENT SYNTHETASE_LIGASE DOMAIN-CONTAINING PROTEIN-RELATED"/>
    <property type="match status" value="1"/>
</dbReference>